<organism evidence="1 2">
    <name type="scientific">Spiromyces aspiralis</name>
    <dbReference type="NCBI Taxonomy" id="68401"/>
    <lineage>
        <taxon>Eukaryota</taxon>
        <taxon>Fungi</taxon>
        <taxon>Fungi incertae sedis</taxon>
        <taxon>Zoopagomycota</taxon>
        <taxon>Kickxellomycotina</taxon>
        <taxon>Kickxellomycetes</taxon>
        <taxon>Kickxellales</taxon>
        <taxon>Kickxellaceae</taxon>
        <taxon>Spiromyces</taxon>
    </lineage>
</organism>
<sequence>MPMPPPELLQQTYGTNYEANHAPETQHLTGDPAGISPHAAPGGDEKRSQRRGILDYVTQFISAPKAQGEGSLFNMPDWLSRLPCIGAKYALVAILFILILVACIVILMYLTLSKDQNCGGGRCNSLGESGLYLSAFGDCHVWYGAPNNTCKNWKSSDTMFAAINYYQFGLYDKLQWSPVCNKCVRIQGPRGTIEAKITDICQNCTYGSIMLSEPAFVLIADDGVDNVPVNWGPC</sequence>
<reference evidence="1" key="1">
    <citation type="submission" date="2022-06" db="EMBL/GenBank/DDBJ databases">
        <title>Phylogenomic reconstructions and comparative analyses of Kickxellomycotina fungi.</title>
        <authorList>
            <person name="Reynolds N.K."/>
            <person name="Stajich J.E."/>
            <person name="Barry K."/>
            <person name="Grigoriev I.V."/>
            <person name="Crous P."/>
            <person name="Smith M.E."/>
        </authorList>
    </citation>
    <scope>NUCLEOTIDE SEQUENCE</scope>
    <source>
        <strain evidence="1">RSA 2271</strain>
    </source>
</reference>
<evidence type="ECO:0000313" key="2">
    <source>
        <dbReference type="Proteomes" id="UP001145114"/>
    </source>
</evidence>
<dbReference type="Proteomes" id="UP001145114">
    <property type="component" value="Unassembled WGS sequence"/>
</dbReference>
<protein>
    <submittedName>
        <fullName evidence="1">Uncharacterized protein</fullName>
    </submittedName>
</protein>
<accession>A0ACC1HWN1</accession>
<comment type="caution">
    <text evidence="1">The sequence shown here is derived from an EMBL/GenBank/DDBJ whole genome shotgun (WGS) entry which is preliminary data.</text>
</comment>
<dbReference type="EMBL" id="JAMZIH010000057">
    <property type="protein sequence ID" value="KAJ1680071.1"/>
    <property type="molecule type" value="Genomic_DNA"/>
</dbReference>
<proteinExistence type="predicted"/>
<evidence type="ECO:0000313" key="1">
    <source>
        <dbReference type="EMBL" id="KAJ1680071.1"/>
    </source>
</evidence>
<keyword evidence="2" id="KW-1185">Reference proteome</keyword>
<gene>
    <name evidence="1" type="ORF">EV182_000739</name>
</gene>
<name>A0ACC1HWN1_9FUNG</name>